<feature type="signal peptide" evidence="1">
    <location>
        <begin position="1"/>
        <end position="20"/>
    </location>
</feature>
<reference evidence="3 4" key="1">
    <citation type="journal article" date="2012" name="Stand. Genomic Sci.">
        <title>Complete genome sequencing and analysis of Saprospira grandis str. Lewin, a predatory marine bacterium.</title>
        <authorList>
            <person name="Saw J.H."/>
            <person name="Yuryev A."/>
            <person name="Kanbe M."/>
            <person name="Hou S."/>
            <person name="Young A.G."/>
            <person name="Aizawa S."/>
            <person name="Alam M."/>
        </authorList>
    </citation>
    <scope>NUCLEOTIDE SEQUENCE [LARGE SCALE GENOMIC DNA]</scope>
    <source>
        <strain evidence="3 4">Lewin</strain>
    </source>
</reference>
<dbReference type="Gene3D" id="2.60.40.10">
    <property type="entry name" value="Immunoglobulins"/>
    <property type="match status" value="1"/>
</dbReference>
<keyword evidence="4" id="KW-1185">Reference proteome</keyword>
<dbReference type="SUPFAM" id="SSF49299">
    <property type="entry name" value="PKD domain"/>
    <property type="match status" value="1"/>
</dbReference>
<feature type="domain" description="PKD" evidence="2">
    <location>
        <begin position="160"/>
        <end position="224"/>
    </location>
</feature>
<dbReference type="Pfam" id="PF00801">
    <property type="entry name" value="PKD"/>
    <property type="match status" value="1"/>
</dbReference>
<accession>H6L4T3</accession>
<dbReference type="CDD" id="cd00146">
    <property type="entry name" value="PKD"/>
    <property type="match status" value="1"/>
</dbReference>
<dbReference type="PROSITE" id="PS50093">
    <property type="entry name" value="PKD"/>
    <property type="match status" value="1"/>
</dbReference>
<dbReference type="InterPro" id="IPR013783">
    <property type="entry name" value="Ig-like_fold"/>
</dbReference>
<keyword evidence="1" id="KW-0732">Signal</keyword>
<protein>
    <submittedName>
        <fullName evidence="3">S-layer-like duplication domain-containing protein</fullName>
    </submittedName>
</protein>
<dbReference type="InterPro" id="IPR000601">
    <property type="entry name" value="PKD_dom"/>
</dbReference>
<dbReference type="eggNOG" id="COG3291">
    <property type="taxonomic scope" value="Bacteria"/>
</dbReference>
<evidence type="ECO:0000256" key="1">
    <source>
        <dbReference type="SAM" id="SignalP"/>
    </source>
</evidence>
<organism evidence="3 4">
    <name type="scientific">Saprospira grandis (strain Lewin)</name>
    <dbReference type="NCBI Taxonomy" id="984262"/>
    <lineage>
        <taxon>Bacteria</taxon>
        <taxon>Pseudomonadati</taxon>
        <taxon>Bacteroidota</taxon>
        <taxon>Saprospiria</taxon>
        <taxon>Saprospirales</taxon>
        <taxon>Saprospiraceae</taxon>
        <taxon>Saprospira</taxon>
    </lineage>
</organism>
<dbReference type="STRING" id="984262.SGRA_2379"/>
<gene>
    <name evidence="3" type="ordered locus">SGRA_2379</name>
</gene>
<dbReference type="NCBIfam" id="TIGR04183">
    <property type="entry name" value="Por_Secre_tail"/>
    <property type="match status" value="1"/>
</dbReference>
<evidence type="ECO:0000313" key="4">
    <source>
        <dbReference type="Proteomes" id="UP000007519"/>
    </source>
</evidence>
<dbReference type="InterPro" id="IPR035986">
    <property type="entry name" value="PKD_dom_sf"/>
</dbReference>
<dbReference type="EMBL" id="CP002831">
    <property type="protein sequence ID" value="AFC25108.1"/>
    <property type="molecule type" value="Genomic_DNA"/>
</dbReference>
<dbReference type="HOGENOM" id="CLU_586463_0_0_10"/>
<dbReference type="KEGG" id="sgn:SGRA_2379"/>
<evidence type="ECO:0000259" key="2">
    <source>
        <dbReference type="PROSITE" id="PS50093"/>
    </source>
</evidence>
<dbReference type="RefSeq" id="WP_015692723.1">
    <property type="nucleotide sequence ID" value="NC_016940.1"/>
</dbReference>
<dbReference type="OrthoDB" id="9808897at2"/>
<proteinExistence type="predicted"/>
<name>H6L4T3_SAPGL</name>
<dbReference type="Proteomes" id="UP000007519">
    <property type="component" value="Chromosome"/>
</dbReference>
<feature type="chain" id="PRO_5003604635" evidence="1">
    <location>
        <begin position="21"/>
        <end position="466"/>
    </location>
</feature>
<dbReference type="InterPro" id="IPR026444">
    <property type="entry name" value="Secre_tail"/>
</dbReference>
<dbReference type="AlphaFoldDB" id="H6L4T3"/>
<sequence length="466" mass="50087">MRQFSFFALLLLLCSQYSWAQCPNCTVNLPQMPADTVYLDSIPNAMQNSAYQEEISFRLPYTTTPLVALDSTIPSGINLSGFQIVGVSGLPLGMNFLFDRPLPAVYDEDSPDTRDGCVTLCGTPLQADTFIVVISVLAETGILPPQPADIPLTFVVSPDTSAGFTLTPNSGCAPLEVNFTNSIQVDPNFNQAATYSWDFGNGQSSTDENPAAVTYADSGTYAITQEAIISTTEYFTYLSGITITAASCQDRIGDPEIFLTVQGSQSGIDTITGGGATNVPTSQLPLAFSFAQDIPLISGTRYTIDVDEDDSVFPSIPSTQDCGVVDFGADTTATIFSLTDGALTLTVNLTRDTLVTYDTITTTEYVVVQNCTSVKEVEDILASFKVYPNPSQGLLNVAFELPGQEQASSSLRLVDLLGRELLFLPLGQTTGAQTQSLDLSAYPAGIYNLQLQIGDRQVYRKIQLMD</sequence>
<dbReference type="Pfam" id="PF18962">
    <property type="entry name" value="Por_Secre_tail"/>
    <property type="match status" value="1"/>
</dbReference>
<evidence type="ECO:0000313" key="3">
    <source>
        <dbReference type="EMBL" id="AFC25108.1"/>
    </source>
</evidence>